<keyword evidence="1" id="KW-1133">Transmembrane helix</keyword>
<reference evidence="2 3" key="1">
    <citation type="submission" date="2013-02" db="EMBL/GenBank/DDBJ databases">
        <title>The Genome Sequence of Plasmodium inui San Antonio 1.</title>
        <authorList>
            <consortium name="The Broad Institute Genome Sequencing Platform"/>
            <consortium name="The Broad Institute Genome Sequencing Center for Infectious Disease"/>
            <person name="Neafsey D."/>
            <person name="Cheeseman I."/>
            <person name="Volkman S."/>
            <person name="Adams J."/>
            <person name="Walker B."/>
            <person name="Young S.K."/>
            <person name="Zeng Q."/>
            <person name="Gargeya S."/>
            <person name="Fitzgerald M."/>
            <person name="Haas B."/>
            <person name="Abouelleil A."/>
            <person name="Alvarado L."/>
            <person name="Arachchi H.M."/>
            <person name="Berlin A.M."/>
            <person name="Chapman S.B."/>
            <person name="Dewar J."/>
            <person name="Goldberg J."/>
            <person name="Griggs A."/>
            <person name="Gujja S."/>
            <person name="Hansen M."/>
            <person name="Howarth C."/>
            <person name="Imamovic A."/>
            <person name="Larimer J."/>
            <person name="McCowan C."/>
            <person name="Murphy C."/>
            <person name="Neiman D."/>
            <person name="Pearson M."/>
            <person name="Priest M."/>
            <person name="Roberts A."/>
            <person name="Saif S."/>
            <person name="Shea T."/>
            <person name="Sisk P."/>
            <person name="Sykes S."/>
            <person name="Wortman J."/>
            <person name="Nusbaum C."/>
            <person name="Birren B."/>
        </authorList>
    </citation>
    <scope>NUCLEOTIDE SEQUENCE [LARGE SCALE GENOMIC DNA]</scope>
    <source>
        <strain evidence="2 3">San Antonio 1</strain>
    </source>
</reference>
<gene>
    <name evidence="2" type="ORF">C922_05421</name>
</gene>
<dbReference type="Proteomes" id="UP000030640">
    <property type="component" value="Unassembled WGS sequence"/>
</dbReference>
<name>W6ZTF6_9APIC</name>
<proteinExistence type="predicted"/>
<evidence type="ECO:0000256" key="1">
    <source>
        <dbReference type="SAM" id="Phobius"/>
    </source>
</evidence>
<keyword evidence="1" id="KW-0472">Membrane</keyword>
<evidence type="ECO:0000313" key="3">
    <source>
        <dbReference type="Proteomes" id="UP000030640"/>
    </source>
</evidence>
<dbReference type="AlphaFoldDB" id="W6ZTF6"/>
<dbReference type="RefSeq" id="XP_008819214.1">
    <property type="nucleotide sequence ID" value="XM_008820992.1"/>
</dbReference>
<dbReference type="GeneID" id="20040695"/>
<organism evidence="2 3">
    <name type="scientific">Plasmodium inui San Antonio 1</name>
    <dbReference type="NCBI Taxonomy" id="1237626"/>
    <lineage>
        <taxon>Eukaryota</taxon>
        <taxon>Sar</taxon>
        <taxon>Alveolata</taxon>
        <taxon>Apicomplexa</taxon>
        <taxon>Aconoidasida</taxon>
        <taxon>Haemosporida</taxon>
        <taxon>Plasmodiidae</taxon>
        <taxon>Plasmodium</taxon>
        <taxon>Plasmodium (Plasmodium)</taxon>
    </lineage>
</organism>
<keyword evidence="3" id="KW-1185">Reference proteome</keyword>
<sequence>MAGLLERYLNQLLDNAEVKSYCRQFLTSKPGICRFINPSRTDPHERVSEWVYNPTGAWDEVKNKQGIYSLTRGACIDINNWLTTLSPQEAANSKNLYAGCQYDQYRNNRKLTDNTGNCQPKKEANNWADYSQSRTLSLWQSHQKSLQVCMDIMRIILLELGLTVSGARVKIDEGEGSNRCGKIYTSLEKWGGTWVARSIMKQWFAVDDKHQKLQQSFALSGTDLYEVMTEQVSGVHKGDKETECLLEGTSQPGGPLSTVVYKTKIREDIKGTEDTRHSFQVIWESMTKKAEQEQEQVNEIHDSDNQGGGIIWGIIPSLILAGASGYGIYRIIKTKKSPKVRATMKGSTRELPLTANSTVRKDLSYVKSSI</sequence>
<keyword evidence="1" id="KW-0812">Transmembrane</keyword>
<dbReference type="EMBL" id="KI965529">
    <property type="protein sequence ID" value="EUD64197.1"/>
    <property type="molecule type" value="Genomic_DNA"/>
</dbReference>
<feature type="transmembrane region" description="Helical" evidence="1">
    <location>
        <begin position="310"/>
        <end position="329"/>
    </location>
</feature>
<evidence type="ECO:0000313" key="2">
    <source>
        <dbReference type="EMBL" id="EUD64197.1"/>
    </source>
</evidence>
<protein>
    <submittedName>
        <fullName evidence="2">Uncharacterized protein</fullName>
    </submittedName>
</protein>
<dbReference type="VEuPathDB" id="PlasmoDB:C922_05421"/>
<accession>W6ZTF6</accession>